<organism evidence="6 7">
    <name type="scientific">Tamilnaduibacter salinus</name>
    <dbReference type="NCBI Taxonomy" id="1484056"/>
    <lineage>
        <taxon>Bacteria</taxon>
        <taxon>Pseudomonadati</taxon>
        <taxon>Pseudomonadota</taxon>
        <taxon>Gammaproteobacteria</taxon>
        <taxon>Pseudomonadales</taxon>
        <taxon>Marinobacteraceae</taxon>
        <taxon>Tamilnaduibacter</taxon>
    </lineage>
</organism>
<feature type="transmembrane region" description="Helical" evidence="5">
    <location>
        <begin position="12"/>
        <end position="33"/>
    </location>
</feature>
<evidence type="ECO:0000313" key="7">
    <source>
        <dbReference type="Proteomes" id="UP000218332"/>
    </source>
</evidence>
<evidence type="ECO:0000256" key="5">
    <source>
        <dbReference type="SAM" id="Phobius"/>
    </source>
</evidence>
<keyword evidence="4 5" id="KW-0472">Membrane</keyword>
<evidence type="ECO:0000256" key="2">
    <source>
        <dbReference type="ARBA" id="ARBA00022692"/>
    </source>
</evidence>
<keyword evidence="2 5" id="KW-0812">Transmembrane</keyword>
<dbReference type="EMBL" id="NMPM01000008">
    <property type="protein sequence ID" value="PAV27250.1"/>
    <property type="molecule type" value="Genomic_DNA"/>
</dbReference>
<dbReference type="InterPro" id="IPR012451">
    <property type="entry name" value="DUF1656"/>
</dbReference>
<dbReference type="Pfam" id="PF07869">
    <property type="entry name" value="DUF1656"/>
    <property type="match status" value="1"/>
</dbReference>
<dbReference type="AlphaFoldDB" id="A0A2A2I805"/>
<evidence type="ECO:0000256" key="1">
    <source>
        <dbReference type="ARBA" id="ARBA00022475"/>
    </source>
</evidence>
<evidence type="ECO:0000256" key="3">
    <source>
        <dbReference type="ARBA" id="ARBA00022989"/>
    </source>
</evidence>
<evidence type="ECO:0000313" key="6">
    <source>
        <dbReference type="EMBL" id="PAV27250.1"/>
    </source>
</evidence>
<gene>
    <name evidence="6" type="ORF">CF392_02035</name>
</gene>
<comment type="caution">
    <text evidence="6">The sequence shown here is derived from an EMBL/GenBank/DDBJ whole genome shotgun (WGS) entry which is preliminary data.</text>
</comment>
<accession>A0A2A2I805</accession>
<keyword evidence="1" id="KW-1003">Cell membrane</keyword>
<keyword evidence="3 5" id="KW-1133">Transmembrane helix</keyword>
<sequence length="68" mass="7756">MLHELGLGGMLFSPLVALIPLAFGLMLTTRLALHRMNWRRFIWKPAWFDVGVFVCYLALVVHLFGNQG</sequence>
<dbReference type="RefSeq" id="WP_095609794.1">
    <property type="nucleotide sequence ID" value="NZ_NMPM01000008.1"/>
</dbReference>
<protein>
    <submittedName>
        <fullName evidence="6">DUF1656 domain-containing protein</fullName>
    </submittedName>
</protein>
<keyword evidence="7" id="KW-1185">Reference proteome</keyword>
<reference evidence="6 7" key="1">
    <citation type="submission" date="2017-07" db="EMBL/GenBank/DDBJ databases">
        <title>Tamlnaduibacter salinus (Mi-7) genome sequencing.</title>
        <authorList>
            <person name="Verma A."/>
            <person name="Krishnamurthi S."/>
        </authorList>
    </citation>
    <scope>NUCLEOTIDE SEQUENCE [LARGE SCALE GENOMIC DNA]</scope>
    <source>
        <strain evidence="6 7">Mi-7</strain>
    </source>
</reference>
<evidence type="ECO:0000256" key="4">
    <source>
        <dbReference type="ARBA" id="ARBA00023136"/>
    </source>
</evidence>
<dbReference type="Proteomes" id="UP000218332">
    <property type="component" value="Unassembled WGS sequence"/>
</dbReference>
<proteinExistence type="predicted"/>
<feature type="transmembrane region" description="Helical" evidence="5">
    <location>
        <begin position="45"/>
        <end position="65"/>
    </location>
</feature>
<name>A0A2A2I805_9GAMM</name>